<dbReference type="HOGENOM" id="CLU_3034042_0_0_1"/>
<keyword evidence="3" id="KW-1185">Reference proteome</keyword>
<evidence type="ECO:0000313" key="3">
    <source>
        <dbReference type="Proteomes" id="UP000008181"/>
    </source>
</evidence>
<name>G2QRX4_THETT</name>
<dbReference type="AlphaFoldDB" id="G2QRX4"/>
<protein>
    <submittedName>
        <fullName evidence="2">Uncharacterized protein</fullName>
    </submittedName>
</protein>
<evidence type="ECO:0000256" key="1">
    <source>
        <dbReference type="SAM" id="MobiDB-lite"/>
    </source>
</evidence>
<dbReference type="KEGG" id="ttt:THITE_2169219"/>
<sequence>MCGRPAAPSSGNLGTSSLGVGVHPGRFSALYRSAPEGEEEADGTEEEQGGACSDG</sequence>
<feature type="compositionally biased region" description="Polar residues" evidence="1">
    <location>
        <begin position="9"/>
        <end position="18"/>
    </location>
</feature>
<accession>G2QRX4</accession>
<dbReference type="GeneID" id="11515573"/>
<reference evidence="2 3" key="1">
    <citation type="journal article" date="2011" name="Nat. Biotechnol.">
        <title>Comparative genomic analysis of the thermophilic biomass-degrading fungi Myceliophthora thermophila and Thielavia terrestris.</title>
        <authorList>
            <person name="Berka R.M."/>
            <person name="Grigoriev I.V."/>
            <person name="Otillar R."/>
            <person name="Salamov A."/>
            <person name="Grimwood J."/>
            <person name="Reid I."/>
            <person name="Ishmael N."/>
            <person name="John T."/>
            <person name="Darmond C."/>
            <person name="Moisan M.-C."/>
            <person name="Henrissat B."/>
            <person name="Coutinho P.M."/>
            <person name="Lombard V."/>
            <person name="Natvig D.O."/>
            <person name="Lindquist E."/>
            <person name="Schmutz J."/>
            <person name="Lucas S."/>
            <person name="Harris P."/>
            <person name="Powlowski J."/>
            <person name="Bellemare A."/>
            <person name="Taylor D."/>
            <person name="Butler G."/>
            <person name="de Vries R.P."/>
            <person name="Allijn I.E."/>
            <person name="van den Brink J."/>
            <person name="Ushinsky S."/>
            <person name="Storms R."/>
            <person name="Powell A.J."/>
            <person name="Paulsen I.T."/>
            <person name="Elbourne L.D.H."/>
            <person name="Baker S.E."/>
            <person name="Magnuson J."/>
            <person name="LaBoissiere S."/>
            <person name="Clutterbuck A.J."/>
            <person name="Martinez D."/>
            <person name="Wogulis M."/>
            <person name="de Leon A.L."/>
            <person name="Rey M.W."/>
            <person name="Tsang A."/>
        </authorList>
    </citation>
    <scope>NUCLEOTIDE SEQUENCE [LARGE SCALE GENOMIC DNA]</scope>
    <source>
        <strain evidence="3">ATCC 38088 / NRRL 8126</strain>
    </source>
</reference>
<feature type="compositionally biased region" description="Acidic residues" evidence="1">
    <location>
        <begin position="36"/>
        <end position="48"/>
    </location>
</feature>
<dbReference type="Proteomes" id="UP000008181">
    <property type="component" value="Chromosome 1"/>
</dbReference>
<dbReference type="RefSeq" id="XP_003648897.1">
    <property type="nucleotide sequence ID" value="XM_003648849.1"/>
</dbReference>
<dbReference type="EMBL" id="CP003009">
    <property type="protein sequence ID" value="AEO62561.1"/>
    <property type="molecule type" value="Genomic_DNA"/>
</dbReference>
<gene>
    <name evidence="2" type="ORF">THITE_2169219</name>
</gene>
<feature type="region of interest" description="Disordered" evidence="1">
    <location>
        <begin position="1"/>
        <end position="55"/>
    </location>
</feature>
<evidence type="ECO:0000313" key="2">
    <source>
        <dbReference type="EMBL" id="AEO62561.1"/>
    </source>
</evidence>
<organism evidence="2 3">
    <name type="scientific">Thermothielavioides terrestris (strain ATCC 38088 / NRRL 8126)</name>
    <name type="common">Thielavia terrestris</name>
    <dbReference type="NCBI Taxonomy" id="578455"/>
    <lineage>
        <taxon>Eukaryota</taxon>
        <taxon>Fungi</taxon>
        <taxon>Dikarya</taxon>
        <taxon>Ascomycota</taxon>
        <taxon>Pezizomycotina</taxon>
        <taxon>Sordariomycetes</taxon>
        <taxon>Sordariomycetidae</taxon>
        <taxon>Sordariales</taxon>
        <taxon>Chaetomiaceae</taxon>
        <taxon>Thermothielavioides</taxon>
        <taxon>Thermothielavioides terrestris</taxon>
    </lineage>
</organism>
<proteinExistence type="predicted"/>